<evidence type="ECO:0008006" key="4">
    <source>
        <dbReference type="Google" id="ProtNLM"/>
    </source>
</evidence>
<dbReference type="EMBL" id="NIDE01000004">
    <property type="protein sequence ID" value="OWK43867.1"/>
    <property type="molecule type" value="Genomic_DNA"/>
</dbReference>
<evidence type="ECO:0000313" key="2">
    <source>
        <dbReference type="EMBL" id="OWK43867.1"/>
    </source>
</evidence>
<evidence type="ECO:0000256" key="1">
    <source>
        <dbReference type="SAM" id="MobiDB-lite"/>
    </source>
</evidence>
<organism evidence="2 3">
    <name type="scientific">Fimbriiglobus ruber</name>
    <dbReference type="NCBI Taxonomy" id="1908690"/>
    <lineage>
        <taxon>Bacteria</taxon>
        <taxon>Pseudomonadati</taxon>
        <taxon>Planctomycetota</taxon>
        <taxon>Planctomycetia</taxon>
        <taxon>Gemmatales</taxon>
        <taxon>Gemmataceae</taxon>
        <taxon>Fimbriiglobus</taxon>
    </lineage>
</organism>
<dbReference type="InterPro" id="IPR015946">
    <property type="entry name" value="KH_dom-like_a/b"/>
</dbReference>
<comment type="caution">
    <text evidence="2">The sequence shown here is derived from an EMBL/GenBank/DDBJ whole genome shotgun (WGS) entry which is preliminary data.</text>
</comment>
<name>A0A225E622_9BACT</name>
<dbReference type="Gene3D" id="3.30.300.20">
    <property type="match status" value="1"/>
</dbReference>
<dbReference type="AlphaFoldDB" id="A0A225E622"/>
<reference evidence="3" key="1">
    <citation type="submission" date="2017-06" db="EMBL/GenBank/DDBJ databases">
        <title>Genome analysis of Fimbriiglobus ruber SP5, the first member of the order Planctomycetales with confirmed chitinolytic capability.</title>
        <authorList>
            <person name="Ravin N.V."/>
            <person name="Rakitin A.L."/>
            <person name="Ivanova A.A."/>
            <person name="Beletsky A.V."/>
            <person name="Kulichevskaya I.S."/>
            <person name="Mardanov A.V."/>
            <person name="Dedysh S.N."/>
        </authorList>
    </citation>
    <scope>NUCLEOTIDE SEQUENCE [LARGE SCALE GENOMIC DNA]</scope>
    <source>
        <strain evidence="3">SP5</strain>
    </source>
</reference>
<evidence type="ECO:0000313" key="3">
    <source>
        <dbReference type="Proteomes" id="UP000214646"/>
    </source>
</evidence>
<dbReference type="SUPFAM" id="SSF89919">
    <property type="entry name" value="Ribosome-binding factor A, RbfA"/>
    <property type="match status" value="1"/>
</dbReference>
<dbReference type="Proteomes" id="UP000214646">
    <property type="component" value="Unassembled WGS sequence"/>
</dbReference>
<sequence>MGPEDGADPKVFHDRRKWREKPPGPGRKSLQLCGQVRDGLRAIFACFSDEVLRELTVVSVDPAPHAGRLMVTVAVLSPADATDRNAATAHLVRATGLIRREIASGVHRRNTPEMVFRVI</sequence>
<dbReference type="InterPro" id="IPR023799">
    <property type="entry name" value="RbfA_dom_sf"/>
</dbReference>
<feature type="region of interest" description="Disordered" evidence="1">
    <location>
        <begin position="1"/>
        <end position="30"/>
    </location>
</feature>
<protein>
    <recommendedName>
        <fullName evidence="4">Ribosome-binding factor A</fullName>
    </recommendedName>
</protein>
<accession>A0A225E622</accession>
<gene>
    <name evidence="2" type="ORF">FRUB_03466</name>
</gene>
<proteinExistence type="predicted"/>
<keyword evidence="3" id="KW-1185">Reference proteome</keyword>